<feature type="binding site" evidence="11">
    <location>
        <position position="296"/>
    </location>
    <ligand>
        <name>NAD(+)</name>
        <dbReference type="ChEBI" id="CHEBI:57540"/>
    </ligand>
</feature>
<comment type="function">
    <text evidence="14">Catalyzes the reduction of glutathione disulfide (GSSG) to reduced glutathione (GSH).</text>
</comment>
<dbReference type="GO" id="GO:0034599">
    <property type="term" value="P:cellular response to oxidative stress"/>
    <property type="evidence" value="ECO:0007669"/>
    <property type="project" value="TreeGrafter"/>
</dbReference>
<evidence type="ECO:0000256" key="1">
    <source>
        <dbReference type="ARBA" id="ARBA00007532"/>
    </source>
</evidence>
<keyword evidence="8 13" id="KW-0676">Redox-active center</keyword>
<protein>
    <recommendedName>
        <fullName evidence="14">Glutathione reductase</fullName>
        <shortName evidence="14">GRase</shortName>
        <ecNumber evidence="14">1.8.1.7</ecNumber>
    </recommendedName>
</protein>
<dbReference type="SUPFAM" id="SSF51905">
    <property type="entry name" value="FAD/NAD(P)-binding domain"/>
    <property type="match status" value="1"/>
</dbReference>
<feature type="binding site" evidence="11">
    <location>
        <position position="337"/>
    </location>
    <ligand>
        <name>FAD</name>
        <dbReference type="ChEBI" id="CHEBI:57692"/>
    </ligand>
</feature>
<keyword evidence="11" id="KW-0520">NAD</keyword>
<feature type="binding site" evidence="11">
    <location>
        <position position="81"/>
    </location>
    <ligand>
        <name>FAD</name>
        <dbReference type="ChEBI" id="CHEBI:57692"/>
    </ligand>
</feature>
<evidence type="ECO:0000259" key="16">
    <source>
        <dbReference type="Pfam" id="PF07992"/>
    </source>
</evidence>
<evidence type="ECO:0000256" key="14">
    <source>
        <dbReference type="RuleBase" id="RU365040"/>
    </source>
</evidence>
<dbReference type="GO" id="GO:0004362">
    <property type="term" value="F:glutathione-disulfide reductase (NADPH) activity"/>
    <property type="evidence" value="ECO:0007669"/>
    <property type="project" value="UniProtKB-EC"/>
</dbReference>
<evidence type="ECO:0000256" key="6">
    <source>
        <dbReference type="ARBA" id="ARBA00023002"/>
    </source>
</evidence>
<dbReference type="InterPro" id="IPR023753">
    <property type="entry name" value="FAD/NAD-binding_dom"/>
</dbReference>
<reference evidence="17" key="2">
    <citation type="submission" date="2019-07" db="EMBL/GenBank/DDBJ databases">
        <authorList>
            <person name="Yang Y."/>
            <person name="Bocs S."/>
            <person name="Baudouin L."/>
        </authorList>
    </citation>
    <scope>NUCLEOTIDE SEQUENCE</scope>
    <source>
        <tissue evidence="17">Spear leaf of Hainan Tall coconut</tissue>
    </source>
</reference>
<feature type="active site" description="Proton acceptor" evidence="10">
    <location>
        <position position="486"/>
    </location>
</feature>
<dbReference type="InterPro" id="IPR012999">
    <property type="entry name" value="Pyr_OxRdtase_I_AS"/>
</dbReference>
<dbReference type="InterPro" id="IPR006324">
    <property type="entry name" value="GSHR"/>
</dbReference>
<evidence type="ECO:0000259" key="15">
    <source>
        <dbReference type="Pfam" id="PF02852"/>
    </source>
</evidence>
<dbReference type="InterPro" id="IPR036188">
    <property type="entry name" value="FAD/NAD-bd_sf"/>
</dbReference>
<comment type="caution">
    <text evidence="17">The sequence shown here is derived from an EMBL/GenBank/DDBJ whole genome shotgun (WGS) entry which is preliminary data.</text>
</comment>
<dbReference type="InterPro" id="IPR016156">
    <property type="entry name" value="FAD/NAD-linked_Rdtase_dimer_sf"/>
</dbReference>
<dbReference type="AlphaFoldDB" id="A0A8K0IJE7"/>
<organism evidence="17 18">
    <name type="scientific">Cocos nucifera</name>
    <name type="common">Coconut palm</name>
    <dbReference type="NCBI Taxonomy" id="13894"/>
    <lineage>
        <taxon>Eukaryota</taxon>
        <taxon>Viridiplantae</taxon>
        <taxon>Streptophyta</taxon>
        <taxon>Embryophyta</taxon>
        <taxon>Tracheophyta</taxon>
        <taxon>Spermatophyta</taxon>
        <taxon>Magnoliopsida</taxon>
        <taxon>Liliopsida</taxon>
        <taxon>Arecaceae</taxon>
        <taxon>Arecoideae</taxon>
        <taxon>Cocoseae</taxon>
        <taxon>Attaleinae</taxon>
        <taxon>Cocos</taxon>
    </lineage>
</organism>
<gene>
    <name evidence="17" type="ORF">COCNU_08G011680</name>
</gene>
<keyword evidence="11" id="KW-0547">Nucleotide-binding</keyword>
<name>A0A8K0IJE7_COCNU</name>
<keyword evidence="4 11" id="KW-0274">FAD</keyword>
<feature type="binding site" evidence="11">
    <location>
        <begin position="174"/>
        <end position="176"/>
    </location>
    <ligand>
        <name>FAD</name>
        <dbReference type="ChEBI" id="CHEBI:57692"/>
    </ligand>
</feature>
<comment type="cofactor">
    <cofactor evidence="11">
        <name>FAD</name>
        <dbReference type="ChEBI" id="CHEBI:57692"/>
    </cofactor>
    <text evidence="11">Binds 1 FAD per subunit.</text>
</comment>
<keyword evidence="7" id="KW-1015">Disulfide bond</keyword>
<feature type="binding site" evidence="11">
    <location>
        <position position="145"/>
    </location>
    <ligand>
        <name>FAD</name>
        <dbReference type="ChEBI" id="CHEBI:57692"/>
    </ligand>
</feature>
<dbReference type="OrthoDB" id="5956163at2759"/>
<dbReference type="EC" id="1.8.1.7" evidence="14"/>
<keyword evidence="6 13" id="KW-0560">Oxidoreductase</keyword>
<feature type="domain" description="Pyridine nucleotide-disulphide oxidoreductase dimerisation" evidence="15">
    <location>
        <begin position="397"/>
        <end position="496"/>
    </location>
</feature>
<evidence type="ECO:0000256" key="9">
    <source>
        <dbReference type="ARBA" id="ARBA00049142"/>
    </source>
</evidence>
<dbReference type="GO" id="GO:0005739">
    <property type="term" value="C:mitochondrion"/>
    <property type="evidence" value="ECO:0007669"/>
    <property type="project" value="TreeGrafter"/>
</dbReference>
<dbReference type="GO" id="GO:0006749">
    <property type="term" value="P:glutathione metabolic process"/>
    <property type="evidence" value="ECO:0007669"/>
    <property type="project" value="InterPro"/>
</dbReference>
<dbReference type="GO" id="GO:0005829">
    <property type="term" value="C:cytosol"/>
    <property type="evidence" value="ECO:0007669"/>
    <property type="project" value="TreeGrafter"/>
</dbReference>
<dbReference type="Pfam" id="PF02852">
    <property type="entry name" value="Pyr_redox_dim"/>
    <property type="match status" value="1"/>
</dbReference>
<dbReference type="PIRSF" id="PIRSF000350">
    <property type="entry name" value="Mercury_reductase_MerA"/>
    <property type="match status" value="1"/>
</dbReference>
<dbReference type="Pfam" id="PF07992">
    <property type="entry name" value="Pyr_redox_2"/>
    <property type="match status" value="1"/>
</dbReference>
<dbReference type="PROSITE" id="PS00076">
    <property type="entry name" value="PYRIDINE_REDOX_1"/>
    <property type="match status" value="1"/>
</dbReference>
<evidence type="ECO:0000256" key="10">
    <source>
        <dbReference type="PIRSR" id="PIRSR000350-2"/>
    </source>
</evidence>
<dbReference type="Gene3D" id="3.50.50.60">
    <property type="entry name" value="FAD/NAD(P)-binding domain"/>
    <property type="match status" value="2"/>
</dbReference>
<dbReference type="PANTHER" id="PTHR42737:SF2">
    <property type="entry name" value="GLUTATHIONE REDUCTASE"/>
    <property type="match status" value="1"/>
</dbReference>
<evidence type="ECO:0000256" key="4">
    <source>
        <dbReference type="ARBA" id="ARBA00022827"/>
    </source>
</evidence>
<dbReference type="FunFam" id="3.50.50.60:FF:000051">
    <property type="entry name" value="Glutathione reductase"/>
    <property type="match status" value="1"/>
</dbReference>
<dbReference type="SUPFAM" id="SSF55424">
    <property type="entry name" value="FAD/NAD-linked reductases, dimerisation (C-terminal) domain"/>
    <property type="match status" value="1"/>
</dbReference>
<keyword evidence="5 14" id="KW-0521">NADP</keyword>
<comment type="similarity">
    <text evidence="1 13">Belongs to the class-I pyridine nucleotide-disulfide oxidoreductase family.</text>
</comment>
<feature type="binding site" evidence="11">
    <location>
        <begin position="209"/>
        <end position="216"/>
    </location>
    <ligand>
        <name>NAD(+)</name>
        <dbReference type="ChEBI" id="CHEBI:57540"/>
    </ligand>
</feature>
<reference evidence="17" key="1">
    <citation type="journal article" date="2017" name="Gigascience">
        <title>The genome draft of coconut (Cocos nucifera).</title>
        <authorList>
            <person name="Xiao Y."/>
            <person name="Xu P."/>
            <person name="Fan H."/>
            <person name="Baudouin L."/>
            <person name="Xia W."/>
            <person name="Bocs S."/>
            <person name="Xu J."/>
            <person name="Li Q."/>
            <person name="Guo A."/>
            <person name="Zhou L."/>
            <person name="Li J."/>
            <person name="Wu Y."/>
            <person name="Ma Z."/>
            <person name="Armero A."/>
            <person name="Issali A.E."/>
            <person name="Liu N."/>
            <person name="Peng M."/>
            <person name="Yang Y."/>
        </authorList>
    </citation>
    <scope>NUCLEOTIDE SEQUENCE</scope>
    <source>
        <tissue evidence="17">Spear leaf of Hainan Tall coconut</tissue>
    </source>
</reference>
<dbReference type="GO" id="GO:0045454">
    <property type="term" value="P:cell redox homeostasis"/>
    <property type="evidence" value="ECO:0007669"/>
    <property type="project" value="InterPro"/>
</dbReference>
<comment type="subunit">
    <text evidence="2">Homodimer.</text>
</comment>
<evidence type="ECO:0000256" key="2">
    <source>
        <dbReference type="ARBA" id="ARBA00011738"/>
    </source>
</evidence>
<proteinExistence type="inferred from homology"/>
<dbReference type="PRINTS" id="PR00411">
    <property type="entry name" value="PNDRDTASEI"/>
</dbReference>
<keyword evidence="18" id="KW-1185">Reference proteome</keyword>
<evidence type="ECO:0000256" key="7">
    <source>
        <dbReference type="ARBA" id="ARBA00023157"/>
    </source>
</evidence>
<dbReference type="PANTHER" id="PTHR42737">
    <property type="entry name" value="GLUTATHIONE REDUCTASE"/>
    <property type="match status" value="1"/>
</dbReference>
<dbReference type="InterPro" id="IPR001100">
    <property type="entry name" value="Pyr_nuc-diS_OxRdtase"/>
</dbReference>
<feature type="disulfide bond" description="Redox-active" evidence="12">
    <location>
        <begin position="72"/>
        <end position="77"/>
    </location>
</feature>
<evidence type="ECO:0000256" key="3">
    <source>
        <dbReference type="ARBA" id="ARBA00022630"/>
    </source>
</evidence>
<evidence type="ECO:0000313" key="17">
    <source>
        <dbReference type="EMBL" id="KAG1359722.1"/>
    </source>
</evidence>
<evidence type="ECO:0000256" key="13">
    <source>
        <dbReference type="RuleBase" id="RU003691"/>
    </source>
</evidence>
<evidence type="ECO:0000313" key="18">
    <source>
        <dbReference type="Proteomes" id="UP000797356"/>
    </source>
</evidence>
<evidence type="ECO:0000256" key="5">
    <source>
        <dbReference type="ARBA" id="ARBA00022857"/>
    </source>
</evidence>
<dbReference type="NCBIfam" id="TIGR01424">
    <property type="entry name" value="gluta_reduc_2"/>
    <property type="match status" value="1"/>
</dbReference>
<dbReference type="EMBL" id="CM017879">
    <property type="protein sequence ID" value="KAG1359722.1"/>
    <property type="molecule type" value="Genomic_DNA"/>
</dbReference>
<dbReference type="PRINTS" id="PR00368">
    <property type="entry name" value="FADPNR"/>
</dbReference>
<dbReference type="InterPro" id="IPR046952">
    <property type="entry name" value="GSHR/TRXR-like"/>
</dbReference>
<keyword evidence="3 13" id="KW-0285">Flavoprotein</keyword>
<dbReference type="GO" id="GO:0050661">
    <property type="term" value="F:NADP binding"/>
    <property type="evidence" value="ECO:0007669"/>
    <property type="project" value="InterPro"/>
</dbReference>
<dbReference type="GO" id="GO:0050660">
    <property type="term" value="F:flavin adenine dinucleotide binding"/>
    <property type="evidence" value="ECO:0007669"/>
    <property type="project" value="InterPro"/>
</dbReference>
<feature type="domain" description="FAD/NAD(P)-binding" evidence="16">
    <location>
        <begin position="25"/>
        <end position="352"/>
    </location>
</feature>
<sequence>MARKMLIDGEISNATSAEVEQNYDFDLFVIGAGSGGVRAARTSAGFGAKVAICELPFHPISSEVVGGVGGTCVIRGCVPKKILVYGASFRGEFEDARNFGWELSEQIDFNWKKLLHNKTQEIIRLNGVYKRLLSNAGVMMLEGEGKLVGAHAVEVTQPDGSKQQYSARHILIATGSRAQRANIPGKELAITSDEALSLDELPKRAVILGGGYIAVEFASIWRGMGVTVDLFYRKELPLRGFDDEMRAVVARNLEGRGIELHPGTNLSELSKTEDGIRVVTHHGDEIMADVVLFATGRSPNTKRLNLEAVGVEVDKTGAIKVDEYSRSSVPSIWAVGDVTNRINLTPVALMEGTCFAKTVFGGQPTKPDYNFVPCAVFRKLYLVDSQPNLITILYLVLCSVGLSEQQAIEQAKSDVLVYTSTFNPMKNTISGRQEKTVMKLVVDSETDKVLGASMCGPDAAEIMQGIAVAFKCGATKAQFDSTVGIHPSAAEEFVTMRSLTRRVAGGSKAKTNL</sequence>
<evidence type="ECO:0000256" key="8">
    <source>
        <dbReference type="ARBA" id="ARBA00023284"/>
    </source>
</evidence>
<evidence type="ECO:0000256" key="12">
    <source>
        <dbReference type="PIRSR" id="PIRSR000350-4"/>
    </source>
</evidence>
<dbReference type="InterPro" id="IPR004099">
    <property type="entry name" value="Pyr_nucl-diS_OxRdtase_dimer"/>
</dbReference>
<evidence type="ECO:0000256" key="11">
    <source>
        <dbReference type="PIRSR" id="PIRSR000350-3"/>
    </source>
</evidence>
<comment type="catalytic activity">
    <reaction evidence="9 14">
        <text>2 glutathione + NADP(+) = glutathione disulfide + NADPH + H(+)</text>
        <dbReference type="Rhea" id="RHEA:11740"/>
        <dbReference type="ChEBI" id="CHEBI:15378"/>
        <dbReference type="ChEBI" id="CHEBI:57783"/>
        <dbReference type="ChEBI" id="CHEBI:57925"/>
        <dbReference type="ChEBI" id="CHEBI:58297"/>
        <dbReference type="ChEBI" id="CHEBI:58349"/>
        <dbReference type="EC" id="1.8.1.7"/>
    </reaction>
</comment>
<dbReference type="Proteomes" id="UP000797356">
    <property type="component" value="Chromosome 8"/>
</dbReference>
<dbReference type="Gene3D" id="3.30.390.30">
    <property type="match status" value="1"/>
</dbReference>
<accession>A0A8K0IJE7</accession>
<dbReference type="NCBIfam" id="NF004776">
    <property type="entry name" value="PRK06116.1"/>
    <property type="match status" value="1"/>
</dbReference>